<evidence type="ECO:0000256" key="1">
    <source>
        <dbReference type="SAM" id="Coils"/>
    </source>
</evidence>
<organism evidence="4 5">
    <name type="scientific">Paraburkholderia silviterrae</name>
    <dbReference type="NCBI Taxonomy" id="2528715"/>
    <lineage>
        <taxon>Bacteria</taxon>
        <taxon>Pseudomonadati</taxon>
        <taxon>Pseudomonadota</taxon>
        <taxon>Betaproteobacteria</taxon>
        <taxon>Burkholderiales</taxon>
        <taxon>Burkholderiaceae</taxon>
        <taxon>Paraburkholderia</taxon>
    </lineage>
</organism>
<feature type="domain" description="KfrA N-terminal DNA-binding" evidence="3">
    <location>
        <begin position="10"/>
        <end position="131"/>
    </location>
</feature>
<evidence type="ECO:0000313" key="4">
    <source>
        <dbReference type="EMBL" id="TDG22806.1"/>
    </source>
</evidence>
<reference evidence="4 5" key="1">
    <citation type="submission" date="2019-03" db="EMBL/GenBank/DDBJ databases">
        <title>Paraburkholderia sp. 4M-K11, isolated from subtropical forest soil.</title>
        <authorList>
            <person name="Gao Z.-H."/>
            <person name="Qiu L.-H."/>
        </authorList>
    </citation>
    <scope>NUCLEOTIDE SEQUENCE [LARGE SCALE GENOMIC DNA]</scope>
    <source>
        <strain evidence="4 5">4M-K11</strain>
    </source>
</reference>
<evidence type="ECO:0000259" key="3">
    <source>
        <dbReference type="Pfam" id="PF11740"/>
    </source>
</evidence>
<accession>A0A4R5M8L9</accession>
<evidence type="ECO:0000256" key="2">
    <source>
        <dbReference type="SAM" id="MobiDB-lite"/>
    </source>
</evidence>
<keyword evidence="5" id="KW-1185">Reference proteome</keyword>
<sequence>MSRPAAVSADTIRTTVLAMLAEAGDPAPASDARFRKIVSVRKLRARLGAGDPAMLSRHLNAIEAELVQAGLTGFAVPDLPPEIAAQMRALWEAAVATQLDGIVQLRRETQAVAEAATEAQRNAGLKVELLRVELADVRTQLSVRDAELAVARAGFEAATARTGALEDTAGQLQVQLKAVETAMAEAGRQHAGELSAERTRYDGLARQLLRETAHQRETFQTERQRLEAELARAGERLAALEALRERLLTELGEERNARQHAAAEAAALTTVVNAQRQTLARVGAATAKQQATGARRPGRSAARTGKTASVTRARKAR</sequence>
<dbReference type="OrthoDB" id="8961697at2"/>
<name>A0A4R5M8L9_9BURK</name>
<feature type="compositionally biased region" description="Low complexity" evidence="2">
    <location>
        <begin position="284"/>
        <end position="295"/>
    </location>
</feature>
<feature type="coiled-coil region" evidence="1">
    <location>
        <begin position="209"/>
        <end position="257"/>
    </location>
</feature>
<gene>
    <name evidence="4" type="ORF">EYW47_16460</name>
</gene>
<dbReference type="RefSeq" id="WP_133195902.1">
    <property type="nucleotide sequence ID" value="NZ_JBHUCW010000011.1"/>
</dbReference>
<protein>
    <submittedName>
        <fullName evidence="4">Transcriptional regulator</fullName>
    </submittedName>
</protein>
<feature type="region of interest" description="Disordered" evidence="2">
    <location>
        <begin position="284"/>
        <end position="317"/>
    </location>
</feature>
<dbReference type="InterPro" id="IPR021104">
    <property type="entry name" value="KfrA_DNA-bd_N"/>
</dbReference>
<comment type="caution">
    <text evidence="4">The sequence shown here is derived from an EMBL/GenBank/DDBJ whole genome shotgun (WGS) entry which is preliminary data.</text>
</comment>
<dbReference type="EMBL" id="SMRP01000007">
    <property type="protein sequence ID" value="TDG22806.1"/>
    <property type="molecule type" value="Genomic_DNA"/>
</dbReference>
<proteinExistence type="predicted"/>
<evidence type="ECO:0000313" key="5">
    <source>
        <dbReference type="Proteomes" id="UP000295722"/>
    </source>
</evidence>
<dbReference type="Pfam" id="PF11740">
    <property type="entry name" value="KfrA_N"/>
    <property type="match status" value="1"/>
</dbReference>
<keyword evidence="1" id="KW-0175">Coiled coil</keyword>
<dbReference type="Proteomes" id="UP000295722">
    <property type="component" value="Unassembled WGS sequence"/>
</dbReference>
<dbReference type="AlphaFoldDB" id="A0A4R5M8L9"/>